<dbReference type="GO" id="GO:0000162">
    <property type="term" value="P:L-tryptophan biosynthetic process"/>
    <property type="evidence" value="ECO:0007669"/>
    <property type="project" value="TreeGrafter"/>
</dbReference>
<dbReference type="Proteomes" id="UP000494110">
    <property type="component" value="Unassembled WGS sequence"/>
</dbReference>
<dbReference type="AlphaFoldDB" id="A0A6P2UJV2"/>
<sequence>MHILIDFISPDQGTSPLRAAFDSPIEVLVADSVQQVQGVLDAVHSRAKAGHWCVGYVRYEAAPAFDPALVVHSPASGPLAWFGVFNAALPWREEATEIAKVDWHDPLRDSDARTAIDEIHRRITAGDVYQINHTARMRGRLRSGTPRALFSALQRAQPGTYAAYVDTGEQQILSVSPELFFDWCEDGQILSRPMKGTSARGATPSEDVQNAAALRASAKERAENVMIVDLIRNDLSRIAEPHSVVVPRLFHTEALPTVWSMTTDVVARTRSGTTLAQVFAALFPCGSITGAPKVEAMRTICDLEPNARGIYCGAIGVVRPGGSATFNVAIRTVEISGGREVSCGIGSGITIDAVFEQEWAEWAHKAAFVIRASAPFALSETLRIEDGVARNATAHLARLANAATHFRFPYDGEAIASALGVLASAHPTGIRRGHLLLHTDGRIEMDTSSIVPYGKLARVRLAASPLLEAHTEFVRYKTTRREHYEVFSPLEGMFDTLLWNEAGQVTEFTCGNVAIKLKGRWVTPRLACGLLPGVARARALAAGRITEHIVHIEDLLSAEGVAFISSLRGWVEVQMDKADVRRIASNHKMRSLRRA</sequence>
<dbReference type="SUPFAM" id="SSF56322">
    <property type="entry name" value="ADC synthase"/>
    <property type="match status" value="1"/>
</dbReference>
<accession>A0A6P2UJV2</accession>
<dbReference type="InterPro" id="IPR005801">
    <property type="entry name" value="ADC_synthase"/>
</dbReference>
<dbReference type="InterPro" id="IPR036038">
    <property type="entry name" value="Aminotransferase-like"/>
</dbReference>
<feature type="domain" description="Chorismate-utilising enzyme C-terminal" evidence="1">
    <location>
        <begin position="113"/>
        <end position="365"/>
    </location>
</feature>
<evidence type="ECO:0000259" key="1">
    <source>
        <dbReference type="Pfam" id="PF00425"/>
    </source>
</evidence>
<dbReference type="InterPro" id="IPR015890">
    <property type="entry name" value="Chorismate_C"/>
</dbReference>
<dbReference type="Gene3D" id="3.20.10.10">
    <property type="entry name" value="D-amino Acid Aminotransferase, subunit A, domain 2"/>
    <property type="match status" value="1"/>
</dbReference>
<dbReference type="SUPFAM" id="SSF56752">
    <property type="entry name" value="D-aminoacid aminotransferase-like PLP-dependent enzymes"/>
    <property type="match status" value="1"/>
</dbReference>
<protein>
    <submittedName>
        <fullName evidence="2">Para-aminobenzoate synthase subunit I</fullName>
    </submittedName>
</protein>
<dbReference type="PANTHER" id="PTHR11236:SF50">
    <property type="entry name" value="AMINODEOXYCHORISMATE SYNTHASE COMPONENT 1"/>
    <property type="match status" value="1"/>
</dbReference>
<gene>
    <name evidence="2" type="ORF">BLA39750_00949</name>
</gene>
<dbReference type="InterPro" id="IPR019999">
    <property type="entry name" value="Anth_synth_I-like"/>
</dbReference>
<dbReference type="Pfam" id="PF01063">
    <property type="entry name" value="Aminotran_4"/>
    <property type="match status" value="1"/>
</dbReference>
<dbReference type="PANTHER" id="PTHR11236">
    <property type="entry name" value="AMINOBENZOATE/ANTHRANILATE SYNTHASE"/>
    <property type="match status" value="1"/>
</dbReference>
<reference evidence="2 3" key="1">
    <citation type="submission" date="2019-09" db="EMBL/GenBank/DDBJ databases">
        <authorList>
            <person name="Depoorter E."/>
        </authorList>
    </citation>
    <scope>NUCLEOTIDE SEQUENCE [LARGE SCALE GENOMIC DNA]</scope>
    <source>
        <strain evidence="2">R-39750</strain>
    </source>
</reference>
<dbReference type="Pfam" id="PF00425">
    <property type="entry name" value="Chorismate_bind"/>
    <property type="match status" value="1"/>
</dbReference>
<dbReference type="GO" id="GO:0009396">
    <property type="term" value="P:folic acid-containing compound biosynthetic process"/>
    <property type="evidence" value="ECO:0007669"/>
    <property type="project" value="InterPro"/>
</dbReference>
<dbReference type="PRINTS" id="PR00095">
    <property type="entry name" value="ANTSNTHASEI"/>
</dbReference>
<dbReference type="EMBL" id="CABVQN010000003">
    <property type="protein sequence ID" value="VWC77042.1"/>
    <property type="molecule type" value="Genomic_DNA"/>
</dbReference>
<dbReference type="InterPro" id="IPR043132">
    <property type="entry name" value="BCAT-like_C"/>
</dbReference>
<name>A0A6P2UJV2_BURL3</name>
<evidence type="ECO:0000313" key="2">
    <source>
        <dbReference type="EMBL" id="VWC77042.1"/>
    </source>
</evidence>
<dbReference type="Gene3D" id="3.60.120.10">
    <property type="entry name" value="Anthranilate synthase"/>
    <property type="match status" value="1"/>
</dbReference>
<dbReference type="NCBIfam" id="TIGR00553">
    <property type="entry name" value="pabB"/>
    <property type="match status" value="1"/>
</dbReference>
<proteinExistence type="predicted"/>
<dbReference type="InterPro" id="IPR005802">
    <property type="entry name" value="ADC_synth_comp_1"/>
</dbReference>
<organism evidence="2 3">
    <name type="scientific">Burkholderia lata (strain ATCC 17760 / DSM 23089 / LMG 22485 / NCIMB 9086 / R18194 / 383)</name>
    <dbReference type="NCBI Taxonomy" id="482957"/>
    <lineage>
        <taxon>Bacteria</taxon>
        <taxon>Pseudomonadati</taxon>
        <taxon>Pseudomonadota</taxon>
        <taxon>Betaproteobacteria</taxon>
        <taxon>Burkholderiales</taxon>
        <taxon>Burkholderiaceae</taxon>
        <taxon>Burkholderia</taxon>
        <taxon>Burkholderia cepacia complex</taxon>
    </lineage>
</organism>
<dbReference type="InterPro" id="IPR001544">
    <property type="entry name" value="Aminotrans_IV"/>
</dbReference>
<evidence type="ECO:0000313" key="3">
    <source>
        <dbReference type="Proteomes" id="UP000494110"/>
    </source>
</evidence>
<dbReference type="GO" id="GO:0046820">
    <property type="term" value="F:4-amino-4-deoxychorismate synthase activity"/>
    <property type="evidence" value="ECO:0007669"/>
    <property type="project" value="TreeGrafter"/>
</dbReference>